<dbReference type="NCBIfam" id="TIGR03725">
    <property type="entry name" value="T6A_YeaZ"/>
    <property type="match status" value="1"/>
</dbReference>
<dbReference type="AlphaFoldDB" id="A0A9D1MQG3"/>
<dbReference type="InterPro" id="IPR043129">
    <property type="entry name" value="ATPase_NBD"/>
</dbReference>
<dbReference type="Pfam" id="PF00814">
    <property type="entry name" value="TsaD"/>
    <property type="match status" value="1"/>
</dbReference>
<dbReference type="Proteomes" id="UP000824099">
    <property type="component" value="Unassembled WGS sequence"/>
</dbReference>
<protein>
    <submittedName>
        <fullName evidence="2">tRNA (Adenosine(37)-N6)-threonylcarbamoyltransferase complex dimerization subunit type 1 TsaB</fullName>
    </submittedName>
</protein>
<dbReference type="InterPro" id="IPR000905">
    <property type="entry name" value="Gcp-like_dom"/>
</dbReference>
<reference evidence="2" key="2">
    <citation type="journal article" date="2021" name="PeerJ">
        <title>Extensive microbial diversity within the chicken gut microbiome revealed by metagenomics and culture.</title>
        <authorList>
            <person name="Gilroy R."/>
            <person name="Ravi A."/>
            <person name="Getino M."/>
            <person name="Pursley I."/>
            <person name="Horton D.L."/>
            <person name="Alikhan N.F."/>
            <person name="Baker D."/>
            <person name="Gharbi K."/>
            <person name="Hall N."/>
            <person name="Watson M."/>
            <person name="Adriaenssens E.M."/>
            <person name="Foster-Nyarko E."/>
            <person name="Jarju S."/>
            <person name="Secka A."/>
            <person name="Antonio M."/>
            <person name="Oren A."/>
            <person name="Chaudhuri R.R."/>
            <person name="La Ragione R."/>
            <person name="Hildebrand F."/>
            <person name="Pallen M.J."/>
        </authorList>
    </citation>
    <scope>NUCLEOTIDE SEQUENCE</scope>
    <source>
        <strain evidence="2">CHK160-1198</strain>
    </source>
</reference>
<proteinExistence type="predicted"/>
<evidence type="ECO:0000313" key="3">
    <source>
        <dbReference type="Proteomes" id="UP000824099"/>
    </source>
</evidence>
<sequence>MLTLAIDTATKVCSVALCDNEKIIGEYSIDAGMTHSDGLLPQIMQMLERSKVNKDELELLAVSTGPGSFTGLRIGVATMEALAYSLEIPLIGVSTLQALAYNLSLTGFRLIPLLDAQKGNFYAAAYEWEDNILNKKANVAVWSADEVINYAKSSASKVLLLGECLKLSEKIAVNNIGIVPENLRLPKASSVALLGVHNFLKGDRETAFLTNLEYIRRSEAEELWEKRCQKS</sequence>
<accession>A0A9D1MQG3</accession>
<dbReference type="InterPro" id="IPR022496">
    <property type="entry name" value="T6A_TsaB"/>
</dbReference>
<dbReference type="PANTHER" id="PTHR11735:SF11">
    <property type="entry name" value="TRNA THREONYLCARBAMOYLADENOSINE BIOSYNTHESIS PROTEIN TSAB"/>
    <property type="match status" value="1"/>
</dbReference>
<evidence type="ECO:0000259" key="1">
    <source>
        <dbReference type="Pfam" id="PF00814"/>
    </source>
</evidence>
<dbReference type="PANTHER" id="PTHR11735">
    <property type="entry name" value="TRNA N6-ADENOSINE THREONYLCARBAMOYLTRANSFERASE"/>
    <property type="match status" value="1"/>
</dbReference>
<dbReference type="Gene3D" id="3.30.420.40">
    <property type="match status" value="2"/>
</dbReference>
<comment type="caution">
    <text evidence="2">The sequence shown here is derived from an EMBL/GenBank/DDBJ whole genome shotgun (WGS) entry which is preliminary data.</text>
</comment>
<dbReference type="GO" id="GO:0002949">
    <property type="term" value="P:tRNA threonylcarbamoyladenosine modification"/>
    <property type="evidence" value="ECO:0007669"/>
    <property type="project" value="InterPro"/>
</dbReference>
<name>A0A9D1MQG3_9FIRM</name>
<evidence type="ECO:0000313" key="2">
    <source>
        <dbReference type="EMBL" id="HIU64244.1"/>
    </source>
</evidence>
<dbReference type="EMBL" id="DVNI01000065">
    <property type="protein sequence ID" value="HIU64244.1"/>
    <property type="molecule type" value="Genomic_DNA"/>
</dbReference>
<organism evidence="2 3">
    <name type="scientific">Candidatus Avacidaminococcus intestinavium</name>
    <dbReference type="NCBI Taxonomy" id="2840684"/>
    <lineage>
        <taxon>Bacteria</taxon>
        <taxon>Bacillati</taxon>
        <taxon>Bacillota</taxon>
        <taxon>Negativicutes</taxon>
        <taxon>Acidaminococcales</taxon>
        <taxon>Acidaminococcaceae</taxon>
        <taxon>Acidaminococcaceae incertae sedis</taxon>
        <taxon>Candidatus Avacidaminococcus</taxon>
    </lineage>
</organism>
<reference evidence="2" key="1">
    <citation type="submission" date="2020-10" db="EMBL/GenBank/DDBJ databases">
        <authorList>
            <person name="Gilroy R."/>
        </authorList>
    </citation>
    <scope>NUCLEOTIDE SEQUENCE</scope>
    <source>
        <strain evidence="2">CHK160-1198</strain>
    </source>
</reference>
<gene>
    <name evidence="2" type="primary">tsaB</name>
    <name evidence="2" type="ORF">IAB06_04305</name>
</gene>
<dbReference type="CDD" id="cd24032">
    <property type="entry name" value="ASKHA_NBD_TsaB"/>
    <property type="match status" value="1"/>
</dbReference>
<dbReference type="GO" id="GO:0005829">
    <property type="term" value="C:cytosol"/>
    <property type="evidence" value="ECO:0007669"/>
    <property type="project" value="TreeGrafter"/>
</dbReference>
<feature type="domain" description="Gcp-like" evidence="1">
    <location>
        <begin position="32"/>
        <end position="153"/>
    </location>
</feature>
<dbReference type="SUPFAM" id="SSF53067">
    <property type="entry name" value="Actin-like ATPase domain"/>
    <property type="match status" value="2"/>
</dbReference>